<dbReference type="InterPro" id="IPR036397">
    <property type="entry name" value="RNaseH_sf"/>
</dbReference>
<protein>
    <submittedName>
        <fullName evidence="2">Reverse transcriptase domain-containing protein</fullName>
    </submittedName>
</protein>
<dbReference type="PANTHER" id="PTHR48475">
    <property type="entry name" value="RIBONUCLEASE H"/>
    <property type="match status" value="1"/>
</dbReference>
<feature type="region of interest" description="Disordered" evidence="1">
    <location>
        <begin position="77"/>
        <end position="122"/>
    </location>
</feature>
<evidence type="ECO:0000256" key="1">
    <source>
        <dbReference type="SAM" id="MobiDB-lite"/>
    </source>
</evidence>
<dbReference type="AlphaFoldDB" id="A0A6L2LBA8"/>
<evidence type="ECO:0000313" key="2">
    <source>
        <dbReference type="EMBL" id="GEU57545.1"/>
    </source>
</evidence>
<feature type="region of interest" description="Disordered" evidence="1">
    <location>
        <begin position="1"/>
        <end position="36"/>
    </location>
</feature>
<proteinExistence type="predicted"/>
<comment type="caution">
    <text evidence="2">The sequence shown here is derived from an EMBL/GenBank/DDBJ whole genome shotgun (WGS) entry which is preliminary data.</text>
</comment>
<name>A0A6L2LBA8_TANCI</name>
<keyword evidence="2" id="KW-0808">Transferase</keyword>
<feature type="compositionally biased region" description="Basic residues" evidence="1">
    <location>
        <begin position="157"/>
        <end position="168"/>
    </location>
</feature>
<sequence>MSTNEQTPLSQPTSAVRNTLGKEQDPQGLDRPASDASLREYCHRNYHRLLPIIAEKVHQENVQQERLKAVKARLNFEETSQHSESGTPRKKRDLKKRLGSRHACGMSGSPEPRRNHFESPRKIDLKRKTVFKRLEKGVFHRLEDKGKKTEIAFEKNHNKRASSRKTKSLSKSEGSAGGHWKSRPKRQKSSVEDDLSQPWEAFLENYLQQKKCIKDPVKIHNIKLRDGECTEEFMQRYKIECRDVKGALECMKILGFMHGITNPELIKRLHDKIPKSVDEVMRVTTAFLRGEGGFRNQQRLERKQDRFTLLTKTPKEILALDKGKFKPPPPMTTPVEKRNASIFREFHEEVGHITNECMHLKRKIKEMFKAGKLGSSSEILYEHCFNRFRSKVRSQMIPAATPLVGFSREIICPLGQISLLMKIEYPEQAIAIGSTLTEEGRNELCGLLRRNLDIFSWKPADMTGVLRHIAERSLNIYEGCLPVRQKKKGQTPKRNKAIYEEVEKLVDAGIMKEVHYHSWLSNPLMAHTIVVIRDQPIKQMLSNPNIAGGLLKWRFKLEEHDIHYRPRTSVKGQILADFIMERLEDDPPDTPMEDKEELSDPWILFTGRSLVANQVNETYVAKKPGMIKYLEKVKNLASTFKQFSIKQVPRWENKKANALSKLASTSFAHLSKQVLIEELKERSIDEREVLVVVEKEGRTWMTLIYEYLTEEILLEEKRKARAIRSKAEAKPVATITGAQIKKFIWDNMVCRFCLPGEILSDNEKQFKDNPLKTGAKNYAHRTMIKTSNGETPFSLTYRTKAVIPVEIGMPTLRTAEVDMIKNDETLEINLDLLEEKTEQATIQEAKSKAMMEKYYNARVRNTSFKAGDLVYRSNEVSHAKKGGKLGPKWEEPYEVTEALGKEAYKLRGHDGSTLSQTWNICILKKCYVHAM</sequence>
<feature type="compositionally biased region" description="Basic and acidic residues" evidence="1">
    <location>
        <begin position="111"/>
        <end position="122"/>
    </location>
</feature>
<organism evidence="2">
    <name type="scientific">Tanacetum cinerariifolium</name>
    <name type="common">Dalmatian daisy</name>
    <name type="synonym">Chrysanthemum cinerariifolium</name>
    <dbReference type="NCBI Taxonomy" id="118510"/>
    <lineage>
        <taxon>Eukaryota</taxon>
        <taxon>Viridiplantae</taxon>
        <taxon>Streptophyta</taxon>
        <taxon>Embryophyta</taxon>
        <taxon>Tracheophyta</taxon>
        <taxon>Spermatophyta</taxon>
        <taxon>Magnoliopsida</taxon>
        <taxon>eudicotyledons</taxon>
        <taxon>Gunneridae</taxon>
        <taxon>Pentapetalae</taxon>
        <taxon>asterids</taxon>
        <taxon>campanulids</taxon>
        <taxon>Asterales</taxon>
        <taxon>Asteraceae</taxon>
        <taxon>Asteroideae</taxon>
        <taxon>Anthemideae</taxon>
        <taxon>Anthemidinae</taxon>
        <taxon>Tanacetum</taxon>
    </lineage>
</organism>
<keyword evidence="2" id="KW-0695">RNA-directed DNA polymerase</keyword>
<dbReference type="Gene3D" id="3.30.420.10">
    <property type="entry name" value="Ribonuclease H-like superfamily/Ribonuclease H"/>
    <property type="match status" value="1"/>
</dbReference>
<keyword evidence="2" id="KW-0548">Nucleotidyltransferase</keyword>
<feature type="region of interest" description="Disordered" evidence="1">
    <location>
        <begin position="150"/>
        <end position="193"/>
    </location>
</feature>
<accession>A0A6L2LBA8</accession>
<dbReference type="PANTHER" id="PTHR48475:SF2">
    <property type="entry name" value="RIBONUCLEASE H"/>
    <property type="match status" value="1"/>
</dbReference>
<dbReference type="GO" id="GO:0003964">
    <property type="term" value="F:RNA-directed DNA polymerase activity"/>
    <property type="evidence" value="ECO:0007669"/>
    <property type="project" value="UniProtKB-KW"/>
</dbReference>
<dbReference type="EMBL" id="BKCJ010003848">
    <property type="protein sequence ID" value="GEU57545.1"/>
    <property type="molecule type" value="Genomic_DNA"/>
</dbReference>
<feature type="compositionally biased region" description="Polar residues" evidence="1">
    <location>
        <begin position="1"/>
        <end position="17"/>
    </location>
</feature>
<dbReference type="GO" id="GO:0003676">
    <property type="term" value="F:nucleic acid binding"/>
    <property type="evidence" value="ECO:0007669"/>
    <property type="project" value="InterPro"/>
</dbReference>
<reference evidence="2" key="1">
    <citation type="journal article" date="2019" name="Sci. Rep.">
        <title>Draft genome of Tanacetum cinerariifolium, the natural source of mosquito coil.</title>
        <authorList>
            <person name="Yamashiro T."/>
            <person name="Shiraishi A."/>
            <person name="Satake H."/>
            <person name="Nakayama K."/>
        </authorList>
    </citation>
    <scope>NUCLEOTIDE SEQUENCE</scope>
</reference>
<feature type="compositionally biased region" description="Basic residues" evidence="1">
    <location>
        <begin position="88"/>
        <end position="100"/>
    </location>
</feature>
<gene>
    <name evidence="2" type="ORF">Tci_029523</name>
</gene>